<name>A0ACB9D5M1_9ASTR</name>
<sequence>MLEDFSLSPQEILNFDLGARLPTKYSLDSSFKNLEFDFPSCFGENGVQVAESSSSETLITTATTTRTAQNLVTCVYQCKMRNSTSIIITLTWTKNLMGQSLSVEIDDSNNQCLCKLDIKPWLFSKRRGFRSLEVGSKFIDIYWDLTFAKFGSSPEPITGFYFAIAMNRELILILGDMEKEVHKKIHATSLAPNAVFVSKTAHIFGKKAYSTRAQFCGKGQIHDILIECDTMGMNDDSCLLIRIDGNPVMQVKCLRWKFRGNYTILVDGLPVEVYWDVHSWLFEKLTGNAVFLFKTCLSAEKLWASEDQSWSRTLSKDGQSQALGFSLVLCVWKNE</sequence>
<keyword evidence="2" id="KW-1185">Reference proteome</keyword>
<dbReference type="Proteomes" id="UP001056120">
    <property type="component" value="Linkage Group LG20"/>
</dbReference>
<evidence type="ECO:0000313" key="1">
    <source>
        <dbReference type="EMBL" id="KAI3741872.1"/>
    </source>
</evidence>
<gene>
    <name evidence="1" type="ORF">L1987_59550</name>
</gene>
<protein>
    <submittedName>
        <fullName evidence="1">Uncharacterized protein</fullName>
    </submittedName>
</protein>
<comment type="caution">
    <text evidence="1">The sequence shown here is derived from an EMBL/GenBank/DDBJ whole genome shotgun (WGS) entry which is preliminary data.</text>
</comment>
<accession>A0ACB9D5M1</accession>
<dbReference type="EMBL" id="CM042037">
    <property type="protein sequence ID" value="KAI3741872.1"/>
    <property type="molecule type" value="Genomic_DNA"/>
</dbReference>
<organism evidence="1 2">
    <name type="scientific">Smallanthus sonchifolius</name>
    <dbReference type="NCBI Taxonomy" id="185202"/>
    <lineage>
        <taxon>Eukaryota</taxon>
        <taxon>Viridiplantae</taxon>
        <taxon>Streptophyta</taxon>
        <taxon>Embryophyta</taxon>
        <taxon>Tracheophyta</taxon>
        <taxon>Spermatophyta</taxon>
        <taxon>Magnoliopsida</taxon>
        <taxon>eudicotyledons</taxon>
        <taxon>Gunneridae</taxon>
        <taxon>Pentapetalae</taxon>
        <taxon>asterids</taxon>
        <taxon>campanulids</taxon>
        <taxon>Asterales</taxon>
        <taxon>Asteraceae</taxon>
        <taxon>Asteroideae</taxon>
        <taxon>Heliantheae alliance</taxon>
        <taxon>Millerieae</taxon>
        <taxon>Smallanthus</taxon>
    </lineage>
</organism>
<evidence type="ECO:0000313" key="2">
    <source>
        <dbReference type="Proteomes" id="UP001056120"/>
    </source>
</evidence>
<reference evidence="1 2" key="2">
    <citation type="journal article" date="2022" name="Mol. Ecol. Resour.">
        <title>The genomes of chicory, endive, great burdock and yacon provide insights into Asteraceae paleo-polyploidization history and plant inulin production.</title>
        <authorList>
            <person name="Fan W."/>
            <person name="Wang S."/>
            <person name="Wang H."/>
            <person name="Wang A."/>
            <person name="Jiang F."/>
            <person name="Liu H."/>
            <person name="Zhao H."/>
            <person name="Xu D."/>
            <person name="Zhang Y."/>
        </authorList>
    </citation>
    <scope>NUCLEOTIDE SEQUENCE [LARGE SCALE GENOMIC DNA]</scope>
    <source>
        <strain evidence="2">cv. Yunnan</strain>
        <tissue evidence="1">Leaves</tissue>
    </source>
</reference>
<reference evidence="2" key="1">
    <citation type="journal article" date="2022" name="Mol. Ecol. Resour.">
        <title>The genomes of chicory, endive, great burdock and yacon provide insights into Asteraceae palaeo-polyploidization history and plant inulin production.</title>
        <authorList>
            <person name="Fan W."/>
            <person name="Wang S."/>
            <person name="Wang H."/>
            <person name="Wang A."/>
            <person name="Jiang F."/>
            <person name="Liu H."/>
            <person name="Zhao H."/>
            <person name="Xu D."/>
            <person name="Zhang Y."/>
        </authorList>
    </citation>
    <scope>NUCLEOTIDE SEQUENCE [LARGE SCALE GENOMIC DNA]</scope>
    <source>
        <strain evidence="2">cv. Yunnan</strain>
    </source>
</reference>
<proteinExistence type="predicted"/>